<evidence type="ECO:0000313" key="4">
    <source>
        <dbReference type="EMBL" id="OWA53337.1"/>
    </source>
</evidence>
<dbReference type="SMART" id="SM00398">
    <property type="entry name" value="HMG"/>
    <property type="match status" value="1"/>
</dbReference>
<proteinExistence type="predicted"/>
<sequence length="424" mass="46017">MDADKMSRSGRKVKVPTKFQDMEVVDPITGKRTINTATALLPATSTGSLFAAVPKLQAKPVYTGKRRGRPPRSSLNGTADGRRSVDSNGNAYLEHEQPSPEEEDSADATLSSIVAVNRGEDAGGDHSSSSSSRLHLQSDVGVQGAAMVSGANAAPNSPTKDGAAAVVNVGLVSAPMQSPVKAFATATVGLTPLAKRPRKIKLSPEDGGPNPKRRRPFSSKHYDGHVDIPDGLLDAMRKKRQVTAYFAFCRCERPAVVRDLKDGDFSQYSRELGNRWHALPEDEKVRWRRIAQRVTQILTSERDPEFNPKRSRNVRDKLIRDLDSRVNDPAGNTAFDLVTNLNMVGEQFTNMANCINFVSFTPGSQEPTGCLDAAMDSALVMISSTLGLMAQVPILREYLDVDVLSDLAENSAMVMPLVQMNALK</sequence>
<evidence type="ECO:0000259" key="3">
    <source>
        <dbReference type="PROSITE" id="PS50118"/>
    </source>
</evidence>
<keyword evidence="5" id="KW-1185">Reference proteome</keyword>
<keyword evidence="1" id="KW-0539">Nucleus</keyword>
<organism evidence="4 5">
    <name type="scientific">Hypsibius exemplaris</name>
    <name type="common">Freshwater tardigrade</name>
    <dbReference type="NCBI Taxonomy" id="2072580"/>
    <lineage>
        <taxon>Eukaryota</taxon>
        <taxon>Metazoa</taxon>
        <taxon>Ecdysozoa</taxon>
        <taxon>Tardigrada</taxon>
        <taxon>Eutardigrada</taxon>
        <taxon>Parachela</taxon>
        <taxon>Hypsibioidea</taxon>
        <taxon>Hypsibiidae</taxon>
        <taxon>Hypsibius</taxon>
    </lineage>
</organism>
<feature type="region of interest" description="Disordered" evidence="2">
    <location>
        <begin position="195"/>
        <end position="223"/>
    </location>
</feature>
<gene>
    <name evidence="4" type="ORF">BV898_17770</name>
</gene>
<reference evidence="5" key="1">
    <citation type="submission" date="2017-01" db="EMBL/GenBank/DDBJ databases">
        <title>Comparative genomics of anhydrobiosis in the tardigrade Hypsibius dujardini.</title>
        <authorList>
            <person name="Yoshida Y."/>
            <person name="Koutsovoulos G."/>
            <person name="Laetsch D."/>
            <person name="Stevens L."/>
            <person name="Kumar S."/>
            <person name="Horikawa D."/>
            <person name="Ishino K."/>
            <person name="Komine S."/>
            <person name="Tomita M."/>
            <person name="Blaxter M."/>
            <person name="Arakawa K."/>
        </authorList>
    </citation>
    <scope>NUCLEOTIDE SEQUENCE [LARGE SCALE GENOMIC DNA]</scope>
    <source>
        <strain evidence="5">Z151</strain>
    </source>
</reference>
<evidence type="ECO:0000256" key="1">
    <source>
        <dbReference type="PROSITE-ProRule" id="PRU00267"/>
    </source>
</evidence>
<dbReference type="AlphaFoldDB" id="A0A9X6NFX6"/>
<dbReference type="EMBL" id="MTYJ01000315">
    <property type="protein sequence ID" value="OWA53337.1"/>
    <property type="molecule type" value="Genomic_DNA"/>
</dbReference>
<feature type="DNA-binding region" description="HMG box" evidence="1">
    <location>
        <begin position="238"/>
        <end position="307"/>
    </location>
</feature>
<dbReference type="GO" id="GO:0005634">
    <property type="term" value="C:nucleus"/>
    <property type="evidence" value="ECO:0007669"/>
    <property type="project" value="UniProtKB-UniRule"/>
</dbReference>
<feature type="region of interest" description="Disordered" evidence="2">
    <location>
        <begin position="57"/>
        <end position="108"/>
    </location>
</feature>
<accession>A0A9X6NFX6</accession>
<feature type="domain" description="HMG box" evidence="3">
    <location>
        <begin position="238"/>
        <end position="307"/>
    </location>
</feature>
<dbReference type="Pfam" id="PF00505">
    <property type="entry name" value="HMG_box"/>
    <property type="match status" value="1"/>
</dbReference>
<dbReference type="SUPFAM" id="SSF47095">
    <property type="entry name" value="HMG-box"/>
    <property type="match status" value="1"/>
</dbReference>
<dbReference type="Proteomes" id="UP000192578">
    <property type="component" value="Unassembled WGS sequence"/>
</dbReference>
<dbReference type="CDD" id="cd00084">
    <property type="entry name" value="HMG-box_SF"/>
    <property type="match status" value="1"/>
</dbReference>
<evidence type="ECO:0000256" key="2">
    <source>
        <dbReference type="SAM" id="MobiDB-lite"/>
    </source>
</evidence>
<comment type="caution">
    <text evidence="4">The sequence shown here is derived from an EMBL/GenBank/DDBJ whole genome shotgun (WGS) entry which is preliminary data.</text>
</comment>
<dbReference type="InterPro" id="IPR009071">
    <property type="entry name" value="HMG_box_dom"/>
</dbReference>
<dbReference type="OrthoDB" id="4777606at2759"/>
<evidence type="ECO:0000313" key="5">
    <source>
        <dbReference type="Proteomes" id="UP000192578"/>
    </source>
</evidence>
<keyword evidence="1" id="KW-0238">DNA-binding</keyword>
<name>A0A9X6NFX6_HYPEX</name>
<dbReference type="GO" id="GO:0003677">
    <property type="term" value="F:DNA binding"/>
    <property type="evidence" value="ECO:0007669"/>
    <property type="project" value="UniProtKB-UniRule"/>
</dbReference>
<dbReference type="InterPro" id="IPR036910">
    <property type="entry name" value="HMG_box_dom_sf"/>
</dbReference>
<protein>
    <recommendedName>
        <fullName evidence="3">HMG box domain-containing protein</fullName>
    </recommendedName>
</protein>
<dbReference type="PROSITE" id="PS50118">
    <property type="entry name" value="HMG_BOX_2"/>
    <property type="match status" value="1"/>
</dbReference>
<dbReference type="Gene3D" id="1.10.30.10">
    <property type="entry name" value="High mobility group box domain"/>
    <property type="match status" value="1"/>
</dbReference>